<evidence type="ECO:0000256" key="1">
    <source>
        <dbReference type="ARBA" id="ARBA00004442"/>
    </source>
</evidence>
<evidence type="ECO:0000313" key="6">
    <source>
        <dbReference type="EMBL" id="XBY60996.1"/>
    </source>
</evidence>
<dbReference type="EMBL" id="CP158484">
    <property type="protein sequence ID" value="XBY60996.1"/>
    <property type="molecule type" value="Genomic_DNA"/>
</dbReference>
<keyword evidence="5" id="KW-0998">Cell outer membrane</keyword>
<dbReference type="PANTHER" id="PTHR38776:SF1">
    <property type="entry name" value="MLTA-INTERACTING PROTEIN-RELATED"/>
    <property type="match status" value="1"/>
</dbReference>
<proteinExistence type="inferred from homology"/>
<keyword evidence="3" id="KW-0732">Signal</keyword>
<dbReference type="PANTHER" id="PTHR38776">
    <property type="entry name" value="MLTA-INTERACTING PROTEIN-RELATED"/>
    <property type="match status" value="1"/>
</dbReference>
<dbReference type="InterPro" id="IPR010583">
    <property type="entry name" value="MipA"/>
</dbReference>
<name>A0AAU7XSM8_9GAMM</name>
<comment type="subcellular location">
    <subcellularLocation>
        <location evidence="1">Cell outer membrane</location>
    </subcellularLocation>
</comment>
<organism evidence="6">
    <name type="scientific">Vreelandella sp. SM1641</name>
    <dbReference type="NCBI Taxonomy" id="3126101"/>
    <lineage>
        <taxon>Bacteria</taxon>
        <taxon>Pseudomonadati</taxon>
        <taxon>Pseudomonadota</taxon>
        <taxon>Gammaproteobacteria</taxon>
        <taxon>Oceanospirillales</taxon>
        <taxon>Halomonadaceae</taxon>
        <taxon>Vreelandella</taxon>
    </lineage>
</organism>
<gene>
    <name evidence="6" type="ORF">V8F66_06450</name>
</gene>
<evidence type="ECO:0000256" key="5">
    <source>
        <dbReference type="ARBA" id="ARBA00023237"/>
    </source>
</evidence>
<dbReference type="GO" id="GO:0009279">
    <property type="term" value="C:cell outer membrane"/>
    <property type="evidence" value="ECO:0007669"/>
    <property type="project" value="UniProtKB-SubCell"/>
</dbReference>
<reference evidence="6" key="1">
    <citation type="submission" date="2024-02" db="EMBL/GenBank/DDBJ databases">
        <title>Complete genome sequence of Vreelandella sp. SM1641, a marine exopolysaccharide-producing bacterium isolated from deep-sea hydrothermal sediment of the southwest Indian Ocean.</title>
        <authorList>
            <person name="Zhu H."/>
            <person name="Sun M."/>
        </authorList>
    </citation>
    <scope>NUCLEOTIDE SEQUENCE</scope>
    <source>
        <strain evidence="6">SM1641</strain>
    </source>
</reference>
<accession>A0AAU7XSM8</accession>
<dbReference type="AlphaFoldDB" id="A0AAU7XSM8"/>
<evidence type="ECO:0000256" key="4">
    <source>
        <dbReference type="ARBA" id="ARBA00023136"/>
    </source>
</evidence>
<comment type="similarity">
    <text evidence="2">Belongs to the MipA/OmpV family.</text>
</comment>
<protein>
    <submittedName>
        <fullName evidence="6">MipA/OmpV family protein</fullName>
    </submittedName>
</protein>
<dbReference type="KEGG" id="vrs:V8F66_06450"/>
<sequence length="71" mass="7607">MRSGIASYNPDGGSWRLGVSTSLTYALTPQWSATGFVGTSYLTDNASDSPIVDDLGSEWQTVTGVSLNYHF</sequence>
<keyword evidence="4" id="KW-0472">Membrane</keyword>
<evidence type="ECO:0000256" key="2">
    <source>
        <dbReference type="ARBA" id="ARBA00005722"/>
    </source>
</evidence>
<dbReference type="Pfam" id="PF06629">
    <property type="entry name" value="MipA"/>
    <property type="match status" value="1"/>
</dbReference>
<evidence type="ECO:0000256" key="3">
    <source>
        <dbReference type="ARBA" id="ARBA00022729"/>
    </source>
</evidence>